<evidence type="ECO:0000256" key="12">
    <source>
        <dbReference type="RuleBase" id="RU000304"/>
    </source>
</evidence>
<feature type="active site" description="Proton acceptor" evidence="8">
    <location>
        <position position="158"/>
    </location>
</feature>
<comment type="caution">
    <text evidence="14">The sequence shown here is derived from an EMBL/GenBank/DDBJ whole genome shotgun (WGS) entry which is preliminary data.</text>
</comment>
<protein>
    <recommendedName>
        <fullName evidence="13">Protein kinase domain-containing protein</fullName>
    </recommendedName>
</protein>
<dbReference type="SMART" id="SM00220">
    <property type="entry name" value="S_TKc"/>
    <property type="match status" value="1"/>
</dbReference>
<dbReference type="PANTHER" id="PTHR24350">
    <property type="entry name" value="SERINE/THREONINE-PROTEIN KINASE IAL-RELATED"/>
    <property type="match status" value="1"/>
</dbReference>
<keyword evidence="5 9" id="KW-0067">ATP-binding</keyword>
<evidence type="ECO:0000256" key="6">
    <source>
        <dbReference type="ARBA" id="ARBA00047899"/>
    </source>
</evidence>
<comment type="similarity">
    <text evidence="12">Belongs to the protein kinase superfamily.</text>
</comment>
<comment type="catalytic activity">
    <reaction evidence="6">
        <text>L-threonyl-[protein] + ATP = O-phospho-L-threonyl-[protein] + ADP + H(+)</text>
        <dbReference type="Rhea" id="RHEA:46608"/>
        <dbReference type="Rhea" id="RHEA-COMP:11060"/>
        <dbReference type="Rhea" id="RHEA-COMP:11605"/>
        <dbReference type="ChEBI" id="CHEBI:15378"/>
        <dbReference type="ChEBI" id="CHEBI:30013"/>
        <dbReference type="ChEBI" id="CHEBI:30616"/>
        <dbReference type="ChEBI" id="CHEBI:61977"/>
        <dbReference type="ChEBI" id="CHEBI:456216"/>
        <dbReference type="EC" id="2.7.11.1"/>
    </reaction>
</comment>
<feature type="domain" description="Protein kinase" evidence="13">
    <location>
        <begin position="37"/>
        <end position="297"/>
    </location>
</feature>
<evidence type="ECO:0000313" key="15">
    <source>
        <dbReference type="Proteomes" id="UP001152888"/>
    </source>
</evidence>
<keyword evidence="15" id="KW-1185">Reference proteome</keyword>
<reference evidence="14" key="1">
    <citation type="submission" date="2022-03" db="EMBL/GenBank/DDBJ databases">
        <authorList>
            <person name="Sayadi A."/>
        </authorList>
    </citation>
    <scope>NUCLEOTIDE SEQUENCE</scope>
</reference>
<keyword evidence="3 9" id="KW-0547">Nucleotide-binding</keyword>
<dbReference type="Proteomes" id="UP001152888">
    <property type="component" value="Unassembled WGS sequence"/>
</dbReference>
<evidence type="ECO:0000256" key="5">
    <source>
        <dbReference type="ARBA" id="ARBA00022840"/>
    </source>
</evidence>
<dbReference type="InterPro" id="IPR008271">
    <property type="entry name" value="Ser/Thr_kinase_AS"/>
</dbReference>
<dbReference type="FunFam" id="1.10.510.10:FF:000571">
    <property type="entry name" value="Maternal embryonic leucine zipper kinase"/>
    <property type="match status" value="1"/>
</dbReference>
<dbReference type="AlphaFoldDB" id="A0A9P0PAH8"/>
<dbReference type="Pfam" id="PF00069">
    <property type="entry name" value="Pkinase"/>
    <property type="match status" value="1"/>
</dbReference>
<evidence type="ECO:0000256" key="1">
    <source>
        <dbReference type="ARBA" id="ARBA00022527"/>
    </source>
</evidence>
<dbReference type="SUPFAM" id="SSF56112">
    <property type="entry name" value="Protein kinase-like (PK-like)"/>
    <property type="match status" value="1"/>
</dbReference>
<dbReference type="InterPro" id="IPR011009">
    <property type="entry name" value="Kinase-like_dom_sf"/>
</dbReference>
<dbReference type="Gene3D" id="1.10.510.10">
    <property type="entry name" value="Transferase(Phosphotransferase) domain 1"/>
    <property type="match status" value="1"/>
</dbReference>
<evidence type="ECO:0000256" key="4">
    <source>
        <dbReference type="ARBA" id="ARBA00022777"/>
    </source>
</evidence>
<dbReference type="PROSITE" id="PS00107">
    <property type="entry name" value="PROTEIN_KINASE_ATP"/>
    <property type="match status" value="1"/>
</dbReference>
<feature type="binding site" evidence="9">
    <location>
        <position position="183"/>
    </location>
    <ligand>
        <name>ATP</name>
        <dbReference type="ChEBI" id="CHEBI:30616"/>
    </ligand>
</feature>
<dbReference type="EMBL" id="CAKOFQ010006853">
    <property type="protein sequence ID" value="CAH1977037.1"/>
    <property type="molecule type" value="Genomic_DNA"/>
</dbReference>
<evidence type="ECO:0000256" key="7">
    <source>
        <dbReference type="ARBA" id="ARBA00048679"/>
    </source>
</evidence>
<feature type="binding site" evidence="9 11">
    <location>
        <position position="66"/>
    </location>
    <ligand>
        <name>ATP</name>
        <dbReference type="ChEBI" id="CHEBI:30616"/>
    </ligand>
</feature>
<dbReference type="PROSITE" id="PS00108">
    <property type="entry name" value="PROTEIN_KINASE_ST"/>
    <property type="match status" value="1"/>
</dbReference>
<feature type="binding site" evidence="9">
    <location>
        <begin position="162"/>
        <end position="163"/>
    </location>
    <ligand>
        <name>ATP</name>
        <dbReference type="ChEBI" id="CHEBI:30616"/>
    </ligand>
</feature>
<dbReference type="InterPro" id="IPR030616">
    <property type="entry name" value="Aur-like"/>
</dbReference>
<evidence type="ECO:0000256" key="11">
    <source>
        <dbReference type="PROSITE-ProRule" id="PRU10141"/>
    </source>
</evidence>
<dbReference type="PROSITE" id="PS50011">
    <property type="entry name" value="PROTEIN_KINASE_DOM"/>
    <property type="match status" value="1"/>
</dbReference>
<dbReference type="GO" id="GO:0005524">
    <property type="term" value="F:ATP binding"/>
    <property type="evidence" value="ECO:0007669"/>
    <property type="project" value="UniProtKB-UniRule"/>
</dbReference>
<evidence type="ECO:0000256" key="9">
    <source>
        <dbReference type="PIRSR" id="PIRSR630616-2"/>
    </source>
</evidence>
<evidence type="ECO:0000256" key="8">
    <source>
        <dbReference type="PIRSR" id="PIRSR630616-1"/>
    </source>
</evidence>
<evidence type="ECO:0000256" key="10">
    <source>
        <dbReference type="PIRSR" id="PIRSR630616-3"/>
    </source>
</evidence>
<feature type="cross-link" description="Glycyl lysine isopeptide (Lys-Gly) (interchain with G-Cter in SUMO2)" evidence="10">
    <location>
        <position position="160"/>
    </location>
</feature>
<dbReference type="OrthoDB" id="346907at2759"/>
<dbReference type="GO" id="GO:0004674">
    <property type="term" value="F:protein serine/threonine kinase activity"/>
    <property type="evidence" value="ECO:0007669"/>
    <property type="project" value="UniProtKB-KW"/>
</dbReference>
<dbReference type="FunFam" id="3.30.200.20:FF:000315">
    <property type="entry name" value="Calcium-dependent protein kinase 3"/>
    <property type="match status" value="1"/>
</dbReference>
<evidence type="ECO:0000313" key="14">
    <source>
        <dbReference type="EMBL" id="CAH1977037.1"/>
    </source>
</evidence>
<gene>
    <name evidence="14" type="ORF">ACAOBT_LOCUS12424</name>
</gene>
<keyword evidence="2" id="KW-0808">Transferase</keyword>
<comment type="catalytic activity">
    <reaction evidence="7">
        <text>L-seryl-[protein] + ATP = O-phospho-L-seryl-[protein] + ADP + H(+)</text>
        <dbReference type="Rhea" id="RHEA:17989"/>
        <dbReference type="Rhea" id="RHEA-COMP:9863"/>
        <dbReference type="Rhea" id="RHEA-COMP:11604"/>
        <dbReference type="ChEBI" id="CHEBI:15378"/>
        <dbReference type="ChEBI" id="CHEBI:29999"/>
        <dbReference type="ChEBI" id="CHEBI:30616"/>
        <dbReference type="ChEBI" id="CHEBI:83421"/>
        <dbReference type="ChEBI" id="CHEBI:456216"/>
        <dbReference type="EC" id="2.7.11.1"/>
    </reaction>
</comment>
<dbReference type="InterPro" id="IPR017441">
    <property type="entry name" value="Protein_kinase_ATP_BS"/>
</dbReference>
<keyword evidence="4" id="KW-0418">Kinase</keyword>
<keyword evidence="1 12" id="KW-0723">Serine/threonine-protein kinase</keyword>
<evidence type="ECO:0000259" key="13">
    <source>
        <dbReference type="PROSITE" id="PS50011"/>
    </source>
</evidence>
<proteinExistence type="inferred from homology"/>
<evidence type="ECO:0000256" key="2">
    <source>
        <dbReference type="ARBA" id="ARBA00022679"/>
    </source>
</evidence>
<dbReference type="CDD" id="cd05117">
    <property type="entry name" value="STKc_CAMK"/>
    <property type="match status" value="1"/>
</dbReference>
<name>A0A9P0PAH8_ACAOB</name>
<sequence length="361" mass="41913">MWRNDSSRKKSSSKQTLKERDVRHVRIEDVSALYEIYEFQEEIGHGSFGIVVSVVEKQTNENYAVKIVNKYSTVVHQLSKVYREIKILKTVNHPNIVYLYKVFESAKKIYMVMERCRGNLKEVFENKKPFSEKTTKKIIKQLANAVYYLHKNQIVHRDIKMENILLSKNPDNPTDLYFIKLSDFGLSVIKAGSFIQGMMHDRCGTMLYMAPEILLERTYSELCDVWSIGIILYTLLCAKYPFADRHQEELINQICSKDPDYSPIELTPDAVDLLKCILVKDPVQRSTALEILKHPWLMEHKLKSRKDETIIDYMKKWKSEMLLPGHDSDWMKISESDISMLTGLSINIGTTNSMKSGTSHV</sequence>
<organism evidence="14 15">
    <name type="scientific">Acanthoscelides obtectus</name>
    <name type="common">Bean weevil</name>
    <name type="synonym">Bruchus obtectus</name>
    <dbReference type="NCBI Taxonomy" id="200917"/>
    <lineage>
        <taxon>Eukaryota</taxon>
        <taxon>Metazoa</taxon>
        <taxon>Ecdysozoa</taxon>
        <taxon>Arthropoda</taxon>
        <taxon>Hexapoda</taxon>
        <taxon>Insecta</taxon>
        <taxon>Pterygota</taxon>
        <taxon>Neoptera</taxon>
        <taxon>Endopterygota</taxon>
        <taxon>Coleoptera</taxon>
        <taxon>Polyphaga</taxon>
        <taxon>Cucujiformia</taxon>
        <taxon>Chrysomeloidea</taxon>
        <taxon>Chrysomelidae</taxon>
        <taxon>Bruchinae</taxon>
        <taxon>Bruchini</taxon>
        <taxon>Acanthoscelides</taxon>
    </lineage>
</organism>
<evidence type="ECO:0000256" key="3">
    <source>
        <dbReference type="ARBA" id="ARBA00022741"/>
    </source>
</evidence>
<dbReference type="InterPro" id="IPR000719">
    <property type="entry name" value="Prot_kinase_dom"/>
</dbReference>
<accession>A0A9P0PAH8</accession>